<sequence>MLSIDGVHIEKDLGLHLLESSNEPILPSTRDNVVSIPGKHGAYAFKAYMSEKTFFQEVLIPTQATLFDVQNIIRKITPLILDQYGNPKEVELKWDYDPDKYYRGVFSGYVSIDRIHRAGKFYLPFTAYDPYAYSVVYADEVTWGSEVLTFESSYELGHTGTDGITKIIAPTTLNAFLDGYAVKPIFEISGSADNLTVTNGEQSFSLPSFNGDWVIDCERYTVTKNGTNVFSEVSLREFWLNKGSNFIVIGGFNLDIKIRMKFRDRYL</sequence>
<dbReference type="RefSeq" id="WP_345823311.1">
    <property type="nucleotide sequence ID" value="NZ_JBDIML010000001.1"/>
</dbReference>
<reference evidence="2 3" key="1">
    <citation type="submission" date="2024-05" db="EMBL/GenBank/DDBJ databases">
        <authorList>
            <person name="Haq I."/>
            <person name="Ullah Z."/>
            <person name="Ahmad R."/>
            <person name="Li M."/>
            <person name="Tong Y."/>
        </authorList>
    </citation>
    <scope>NUCLEOTIDE SEQUENCE [LARGE SCALE GENOMIC DNA]</scope>
    <source>
        <strain evidence="2 3">16A2E</strain>
    </source>
</reference>
<evidence type="ECO:0000313" key="3">
    <source>
        <dbReference type="Proteomes" id="UP001444625"/>
    </source>
</evidence>
<feature type="domain" description="Siphovirus-type tail component RIFT-related" evidence="1">
    <location>
        <begin position="12"/>
        <end position="126"/>
    </location>
</feature>
<comment type="caution">
    <text evidence="2">The sequence shown here is derived from an EMBL/GenBank/DDBJ whole genome shotgun (WGS) entry which is preliminary data.</text>
</comment>
<keyword evidence="3" id="KW-1185">Reference proteome</keyword>
<evidence type="ECO:0000313" key="2">
    <source>
        <dbReference type="EMBL" id="MEN2765839.1"/>
    </source>
</evidence>
<protein>
    <submittedName>
        <fullName evidence="2">Phage tail domain-containing protein</fullName>
    </submittedName>
</protein>
<dbReference type="Gene3D" id="2.40.30.200">
    <property type="match status" value="1"/>
</dbReference>
<dbReference type="InterPro" id="IPR008841">
    <property type="entry name" value="Siphovirus-type_tail_N"/>
</dbReference>
<gene>
    <name evidence="2" type="ORF">ABC228_01445</name>
</gene>
<proteinExistence type="predicted"/>
<organism evidence="2 3">
    <name type="scientific">Ornithinibacillus xuwenensis</name>
    <dbReference type="NCBI Taxonomy" id="3144668"/>
    <lineage>
        <taxon>Bacteria</taxon>
        <taxon>Bacillati</taxon>
        <taxon>Bacillota</taxon>
        <taxon>Bacilli</taxon>
        <taxon>Bacillales</taxon>
        <taxon>Bacillaceae</taxon>
        <taxon>Ornithinibacillus</taxon>
    </lineage>
</organism>
<dbReference type="Proteomes" id="UP001444625">
    <property type="component" value="Unassembled WGS sequence"/>
</dbReference>
<accession>A0ABU9XC47</accession>
<evidence type="ECO:0000259" key="1">
    <source>
        <dbReference type="Pfam" id="PF05709"/>
    </source>
</evidence>
<dbReference type="EMBL" id="JBDIML010000001">
    <property type="protein sequence ID" value="MEN2765839.1"/>
    <property type="molecule type" value="Genomic_DNA"/>
</dbReference>
<name>A0ABU9XC47_9BACI</name>
<dbReference type="Pfam" id="PF05709">
    <property type="entry name" value="Sipho_tail"/>
    <property type="match status" value="1"/>
</dbReference>